<dbReference type="GO" id="GO:0003964">
    <property type="term" value="F:RNA-directed DNA polymerase activity"/>
    <property type="evidence" value="ECO:0007669"/>
    <property type="project" value="UniProtKB-KW"/>
</dbReference>
<dbReference type="Pfam" id="PF25597">
    <property type="entry name" value="SH3_retrovirus"/>
    <property type="match status" value="1"/>
</dbReference>
<dbReference type="GO" id="GO:0046872">
    <property type="term" value="F:metal ion binding"/>
    <property type="evidence" value="ECO:0007669"/>
    <property type="project" value="UniProtKB-KW"/>
</dbReference>
<keyword evidence="5" id="KW-0460">Magnesium</keyword>
<evidence type="ECO:0000256" key="5">
    <source>
        <dbReference type="ARBA" id="ARBA00022842"/>
    </source>
</evidence>
<evidence type="ECO:0000256" key="2">
    <source>
        <dbReference type="ARBA" id="ARBA00022723"/>
    </source>
</evidence>
<evidence type="ECO:0000256" key="1">
    <source>
        <dbReference type="ARBA" id="ARBA00022722"/>
    </source>
</evidence>
<keyword evidence="13" id="KW-1185">Reference proteome</keyword>
<dbReference type="InterPro" id="IPR057670">
    <property type="entry name" value="SH3_retrovirus"/>
</dbReference>
<evidence type="ECO:0000256" key="10">
    <source>
        <dbReference type="SAM" id="MobiDB-lite"/>
    </source>
</evidence>
<organism evidence="12 13">
    <name type="scientific">Trichomalopsis sarcophagae</name>
    <dbReference type="NCBI Taxonomy" id="543379"/>
    <lineage>
        <taxon>Eukaryota</taxon>
        <taxon>Metazoa</taxon>
        <taxon>Ecdysozoa</taxon>
        <taxon>Arthropoda</taxon>
        <taxon>Hexapoda</taxon>
        <taxon>Insecta</taxon>
        <taxon>Pterygota</taxon>
        <taxon>Neoptera</taxon>
        <taxon>Endopterygota</taxon>
        <taxon>Hymenoptera</taxon>
        <taxon>Apocrita</taxon>
        <taxon>Proctotrupomorpha</taxon>
        <taxon>Chalcidoidea</taxon>
        <taxon>Pteromalidae</taxon>
        <taxon>Pteromalinae</taxon>
        <taxon>Trichomalopsis</taxon>
    </lineage>
</organism>
<keyword evidence="2" id="KW-0479">Metal-binding</keyword>
<feature type="region of interest" description="Disordered" evidence="10">
    <location>
        <begin position="220"/>
        <end position="277"/>
    </location>
</feature>
<dbReference type="OrthoDB" id="7693780at2759"/>
<evidence type="ECO:0000256" key="9">
    <source>
        <dbReference type="ARBA" id="ARBA00023172"/>
    </source>
</evidence>
<dbReference type="GO" id="GO:0006310">
    <property type="term" value="P:DNA recombination"/>
    <property type="evidence" value="ECO:0007669"/>
    <property type="project" value="UniProtKB-KW"/>
</dbReference>
<dbReference type="Proteomes" id="UP000215335">
    <property type="component" value="Unassembled WGS sequence"/>
</dbReference>
<name>A0A232ET78_9HYME</name>
<evidence type="ECO:0000259" key="11">
    <source>
        <dbReference type="PROSITE" id="PS50994"/>
    </source>
</evidence>
<dbReference type="InterPro" id="IPR001584">
    <property type="entry name" value="Integrase_cat-core"/>
</dbReference>
<dbReference type="SUPFAM" id="SSF53098">
    <property type="entry name" value="Ribonuclease H-like"/>
    <property type="match status" value="1"/>
</dbReference>
<feature type="compositionally biased region" description="Basic and acidic residues" evidence="10">
    <location>
        <begin position="232"/>
        <end position="273"/>
    </location>
</feature>
<dbReference type="PROSITE" id="PS50994">
    <property type="entry name" value="INTEGRASE"/>
    <property type="match status" value="1"/>
</dbReference>
<dbReference type="GO" id="GO:0004519">
    <property type="term" value="F:endonuclease activity"/>
    <property type="evidence" value="ECO:0007669"/>
    <property type="project" value="UniProtKB-KW"/>
</dbReference>
<feature type="compositionally biased region" description="Basic and acidic residues" evidence="10">
    <location>
        <begin position="304"/>
        <end position="313"/>
    </location>
</feature>
<keyword evidence="8" id="KW-0239">DNA-directed DNA polymerase</keyword>
<dbReference type="PANTHER" id="PTHR42648:SF11">
    <property type="entry name" value="TRANSPOSON TY4-P GAG-POL POLYPROTEIN"/>
    <property type="match status" value="1"/>
</dbReference>
<feature type="compositionally biased region" description="Polar residues" evidence="10">
    <location>
        <begin position="220"/>
        <end position="231"/>
    </location>
</feature>
<keyword evidence="3" id="KW-0255">Endonuclease</keyword>
<dbReference type="EMBL" id="NNAY01002312">
    <property type="protein sequence ID" value="OXU21563.1"/>
    <property type="molecule type" value="Genomic_DNA"/>
</dbReference>
<keyword evidence="9" id="KW-0233">DNA recombination</keyword>
<feature type="domain" description="Integrase catalytic" evidence="11">
    <location>
        <begin position="1"/>
        <end position="145"/>
    </location>
</feature>
<evidence type="ECO:0000313" key="12">
    <source>
        <dbReference type="EMBL" id="OXU21563.1"/>
    </source>
</evidence>
<keyword evidence="7" id="KW-0695">RNA-directed DNA polymerase</keyword>
<feature type="region of interest" description="Disordered" evidence="10">
    <location>
        <begin position="292"/>
        <end position="313"/>
    </location>
</feature>
<keyword evidence="4" id="KW-0378">Hydrolase</keyword>
<keyword evidence="1" id="KW-0540">Nuclease</keyword>
<evidence type="ECO:0000256" key="6">
    <source>
        <dbReference type="ARBA" id="ARBA00022908"/>
    </source>
</evidence>
<keyword evidence="8" id="KW-0548">Nucleotidyltransferase</keyword>
<dbReference type="GO" id="GO:0016787">
    <property type="term" value="F:hydrolase activity"/>
    <property type="evidence" value="ECO:0007669"/>
    <property type="project" value="UniProtKB-KW"/>
</dbReference>
<dbReference type="InterPro" id="IPR012337">
    <property type="entry name" value="RNaseH-like_sf"/>
</dbReference>
<keyword evidence="6" id="KW-0229">DNA integration</keyword>
<accession>A0A232ET78</accession>
<dbReference type="PANTHER" id="PTHR42648">
    <property type="entry name" value="TRANSPOSASE, PUTATIVE-RELATED"/>
    <property type="match status" value="1"/>
</dbReference>
<protein>
    <recommendedName>
        <fullName evidence="11">Integrase catalytic domain-containing protein</fullName>
    </recommendedName>
</protein>
<evidence type="ECO:0000256" key="4">
    <source>
        <dbReference type="ARBA" id="ARBA00022801"/>
    </source>
</evidence>
<reference evidence="12 13" key="1">
    <citation type="journal article" date="2017" name="Curr. Biol.">
        <title>The Evolution of Venom by Co-option of Single-Copy Genes.</title>
        <authorList>
            <person name="Martinson E.O."/>
            <person name="Mrinalini"/>
            <person name="Kelkar Y.D."/>
            <person name="Chang C.H."/>
            <person name="Werren J.H."/>
        </authorList>
    </citation>
    <scope>NUCLEOTIDE SEQUENCE [LARGE SCALE GENOMIC DNA]</scope>
    <source>
        <strain evidence="12 13">Alberta</strain>
        <tissue evidence="12">Whole body</tissue>
    </source>
</reference>
<dbReference type="Gene3D" id="3.30.420.10">
    <property type="entry name" value="Ribonuclease H-like superfamily/Ribonuclease H"/>
    <property type="match status" value="1"/>
</dbReference>
<evidence type="ECO:0000313" key="13">
    <source>
        <dbReference type="Proteomes" id="UP000215335"/>
    </source>
</evidence>
<dbReference type="STRING" id="543379.A0A232ET78"/>
<dbReference type="GO" id="GO:0003676">
    <property type="term" value="F:nucleic acid binding"/>
    <property type="evidence" value="ECO:0007669"/>
    <property type="project" value="InterPro"/>
</dbReference>
<evidence type="ECO:0000256" key="7">
    <source>
        <dbReference type="ARBA" id="ARBA00022918"/>
    </source>
</evidence>
<dbReference type="GO" id="GO:0015074">
    <property type="term" value="P:DNA integration"/>
    <property type="evidence" value="ECO:0007669"/>
    <property type="project" value="UniProtKB-KW"/>
</dbReference>
<proteinExistence type="predicted"/>
<sequence length="313" mass="36741">MCLSKNRKLTFLRSQTQSNKTIREDTYRHNGDNKASLVSKSKQVYYNNGTEFTGGKFSEVMEKENIKGEFAPPYTPQHNRTAERFNKTIQWKIRALMIDSGLPKSMWLLALEVVIHIYNRTPHKGINSEISIKKMVPEETFTLTKSDVSDVYHMSKYPMQKGKFSERAIRTIMVGYSQTVYVLWHPDSQRFVTSKHLRFNEKLVYKDVYKPNLKEKSETLEMTSEVETQQDISEKQNLEKEKSQKRKAENNKSEVLKTNKPEPKKRPCLERKAKTNRRTWTHLKEAVVEVENTNDQLPVLTPTGEDRYTLKRR</sequence>
<dbReference type="GO" id="GO:0003887">
    <property type="term" value="F:DNA-directed DNA polymerase activity"/>
    <property type="evidence" value="ECO:0007669"/>
    <property type="project" value="UniProtKB-KW"/>
</dbReference>
<evidence type="ECO:0000256" key="8">
    <source>
        <dbReference type="ARBA" id="ARBA00022932"/>
    </source>
</evidence>
<keyword evidence="8" id="KW-0808">Transferase</keyword>
<dbReference type="InterPro" id="IPR036397">
    <property type="entry name" value="RNaseH_sf"/>
</dbReference>
<dbReference type="AlphaFoldDB" id="A0A232ET78"/>
<comment type="caution">
    <text evidence="12">The sequence shown here is derived from an EMBL/GenBank/DDBJ whole genome shotgun (WGS) entry which is preliminary data.</text>
</comment>
<evidence type="ECO:0000256" key="3">
    <source>
        <dbReference type="ARBA" id="ARBA00022759"/>
    </source>
</evidence>
<dbReference type="InterPro" id="IPR039537">
    <property type="entry name" value="Retrotran_Ty1/copia-like"/>
</dbReference>
<gene>
    <name evidence="12" type="ORF">TSAR_006928</name>
</gene>